<keyword evidence="5" id="KW-0677">Repeat</keyword>
<sequence>MDTHSSASTSSLLSLLLLTLLLVLGSLPSPTLSTSERCHPDDKRALLNIKKAVTIPDHLASWNASNDCCYWDYVECHTETNRIYRLLMYDTSIHRPIPPSVGDLPYLEALVFNNINNLTGPIPYSITKLQNLKMLSIIWTPLSGRIPDFLGQLKSLEYLDLSHNQFSGSIPASLANLQNLTGIQLAANRLSGSIPDSFGRFKDNLYVFVLSRNMLSGKIPKSLSQLDCDSIDLSHNKLVGDASMLFRENSTVRGLDLSFNRLDFDLSNVKFPKNLTFLDLSHNRIRGSIPQQVTELDLWRMDFSYNRLCGRIPVGGKLQQFSYESFIQNRCLCGTPLSDCR</sequence>
<dbReference type="PANTHER" id="PTHR48059">
    <property type="entry name" value="POLYGALACTURONASE INHIBITOR 1"/>
    <property type="match status" value="1"/>
</dbReference>
<dbReference type="InParanoid" id="A0A1U8A7F8"/>
<keyword evidence="10" id="KW-1185">Reference proteome</keyword>
<dbReference type="FunFam" id="3.80.10.10:FF:000400">
    <property type="entry name" value="Nuclear pore complex protein NUP107"/>
    <property type="match status" value="1"/>
</dbReference>
<dbReference type="Gene3D" id="3.80.10.10">
    <property type="entry name" value="Ribonuclease Inhibitor"/>
    <property type="match status" value="1"/>
</dbReference>
<dbReference type="eggNOG" id="ENOG502S4YE">
    <property type="taxonomic scope" value="Eukaryota"/>
</dbReference>
<protein>
    <submittedName>
        <fullName evidence="11">Polygalacturonase inhibitor-like</fullName>
    </submittedName>
</protein>
<dbReference type="Proteomes" id="UP000189703">
    <property type="component" value="Unplaced"/>
</dbReference>
<dbReference type="OMA" id="ESLMWHH"/>
<evidence type="ECO:0000313" key="10">
    <source>
        <dbReference type="Proteomes" id="UP000189703"/>
    </source>
</evidence>
<dbReference type="InterPro" id="IPR001611">
    <property type="entry name" value="Leu-rich_rpt"/>
</dbReference>
<evidence type="ECO:0000256" key="7">
    <source>
        <dbReference type="ARBA" id="ARBA00038043"/>
    </source>
</evidence>
<reference evidence="11" key="1">
    <citation type="submission" date="2025-08" db="UniProtKB">
        <authorList>
            <consortium name="RefSeq"/>
        </authorList>
    </citation>
    <scope>IDENTIFICATION</scope>
</reference>
<comment type="subcellular location">
    <subcellularLocation>
        <location evidence="1">Cell envelope</location>
    </subcellularLocation>
    <subcellularLocation>
        <location evidence="2">Membrane</location>
    </subcellularLocation>
</comment>
<dbReference type="OrthoDB" id="676979at2759"/>
<dbReference type="Pfam" id="PF00560">
    <property type="entry name" value="LRR_1"/>
    <property type="match status" value="4"/>
</dbReference>
<feature type="chain" id="PRO_5010579492" evidence="8">
    <location>
        <begin position="34"/>
        <end position="341"/>
    </location>
</feature>
<dbReference type="AlphaFoldDB" id="A0A1U8A7F8"/>
<evidence type="ECO:0000256" key="8">
    <source>
        <dbReference type="SAM" id="SignalP"/>
    </source>
</evidence>
<dbReference type="KEGG" id="nnu:104597508"/>
<dbReference type="GeneID" id="104597508"/>
<keyword evidence="4 8" id="KW-0732">Signal</keyword>
<dbReference type="RefSeq" id="XP_010257390.1">
    <property type="nucleotide sequence ID" value="XM_010259088.2"/>
</dbReference>
<evidence type="ECO:0000256" key="5">
    <source>
        <dbReference type="ARBA" id="ARBA00022737"/>
    </source>
</evidence>
<dbReference type="SUPFAM" id="SSF52058">
    <property type="entry name" value="L domain-like"/>
    <property type="match status" value="1"/>
</dbReference>
<dbReference type="PROSITE" id="PS51450">
    <property type="entry name" value="LRR"/>
    <property type="match status" value="2"/>
</dbReference>
<comment type="similarity">
    <text evidence="7">Belongs to the polygalacturonase-inhibiting protein family.</text>
</comment>
<organism evidence="10 11">
    <name type="scientific">Nelumbo nucifera</name>
    <name type="common">Sacred lotus</name>
    <dbReference type="NCBI Taxonomy" id="4432"/>
    <lineage>
        <taxon>Eukaryota</taxon>
        <taxon>Viridiplantae</taxon>
        <taxon>Streptophyta</taxon>
        <taxon>Embryophyta</taxon>
        <taxon>Tracheophyta</taxon>
        <taxon>Spermatophyta</taxon>
        <taxon>Magnoliopsida</taxon>
        <taxon>Proteales</taxon>
        <taxon>Nelumbonaceae</taxon>
        <taxon>Nelumbo</taxon>
    </lineage>
</organism>
<evidence type="ECO:0000256" key="2">
    <source>
        <dbReference type="ARBA" id="ARBA00004370"/>
    </source>
</evidence>
<gene>
    <name evidence="11" type="primary">LOC104597508</name>
</gene>
<dbReference type="STRING" id="4432.A0A1U8A7F8"/>
<feature type="domain" description="Leucine-rich repeat-containing N-terminal plant-type" evidence="9">
    <location>
        <begin position="39"/>
        <end position="76"/>
    </location>
</feature>
<evidence type="ECO:0000256" key="3">
    <source>
        <dbReference type="ARBA" id="ARBA00022614"/>
    </source>
</evidence>
<evidence type="ECO:0000313" key="11">
    <source>
        <dbReference type="RefSeq" id="XP_010257390.1"/>
    </source>
</evidence>
<keyword evidence="3" id="KW-0433">Leucine-rich repeat</keyword>
<dbReference type="InterPro" id="IPR013210">
    <property type="entry name" value="LRR_N_plant-typ"/>
</dbReference>
<evidence type="ECO:0000256" key="4">
    <source>
        <dbReference type="ARBA" id="ARBA00022729"/>
    </source>
</evidence>
<dbReference type="PANTHER" id="PTHR48059:SF19">
    <property type="entry name" value="RECEPTOR-LIKE PROTEIN KINASE 5"/>
    <property type="match status" value="1"/>
</dbReference>
<evidence type="ECO:0000256" key="6">
    <source>
        <dbReference type="ARBA" id="ARBA00023136"/>
    </source>
</evidence>
<accession>A0A1U8A7F8</accession>
<dbReference type="InterPro" id="IPR051848">
    <property type="entry name" value="PGIP"/>
</dbReference>
<dbReference type="GO" id="GO:0016020">
    <property type="term" value="C:membrane"/>
    <property type="evidence" value="ECO:0007669"/>
    <property type="project" value="UniProtKB-SubCell"/>
</dbReference>
<proteinExistence type="inferred from homology"/>
<dbReference type="InterPro" id="IPR032675">
    <property type="entry name" value="LRR_dom_sf"/>
</dbReference>
<dbReference type="Pfam" id="PF08263">
    <property type="entry name" value="LRRNT_2"/>
    <property type="match status" value="1"/>
</dbReference>
<keyword evidence="6" id="KW-0472">Membrane</keyword>
<evidence type="ECO:0000259" key="9">
    <source>
        <dbReference type="Pfam" id="PF08263"/>
    </source>
</evidence>
<feature type="signal peptide" evidence="8">
    <location>
        <begin position="1"/>
        <end position="33"/>
    </location>
</feature>
<evidence type="ECO:0000256" key="1">
    <source>
        <dbReference type="ARBA" id="ARBA00004196"/>
    </source>
</evidence>
<name>A0A1U8A7F8_NELNU</name>